<evidence type="ECO:0000313" key="2">
    <source>
        <dbReference type="Proteomes" id="UP001165960"/>
    </source>
</evidence>
<accession>A0ACC2SUZ1</accession>
<organism evidence="1 2">
    <name type="scientific">Entomophthora muscae</name>
    <dbReference type="NCBI Taxonomy" id="34485"/>
    <lineage>
        <taxon>Eukaryota</taxon>
        <taxon>Fungi</taxon>
        <taxon>Fungi incertae sedis</taxon>
        <taxon>Zoopagomycota</taxon>
        <taxon>Entomophthoromycotina</taxon>
        <taxon>Entomophthoromycetes</taxon>
        <taxon>Entomophthorales</taxon>
        <taxon>Entomophthoraceae</taxon>
        <taxon>Entomophthora</taxon>
    </lineage>
</organism>
<proteinExistence type="predicted"/>
<evidence type="ECO:0000313" key="1">
    <source>
        <dbReference type="EMBL" id="KAJ9066086.1"/>
    </source>
</evidence>
<comment type="caution">
    <text evidence="1">The sequence shown here is derived from an EMBL/GenBank/DDBJ whole genome shotgun (WGS) entry which is preliminary data.</text>
</comment>
<dbReference type="Proteomes" id="UP001165960">
    <property type="component" value="Unassembled WGS sequence"/>
</dbReference>
<keyword evidence="2" id="KW-1185">Reference proteome</keyword>
<protein>
    <submittedName>
        <fullName evidence="1">Uncharacterized protein</fullName>
    </submittedName>
</protein>
<reference evidence="1" key="1">
    <citation type="submission" date="2022-04" db="EMBL/GenBank/DDBJ databases">
        <title>Genome of the entomopathogenic fungus Entomophthora muscae.</title>
        <authorList>
            <person name="Elya C."/>
            <person name="Lovett B.R."/>
            <person name="Lee E."/>
            <person name="Macias A.M."/>
            <person name="Hajek A.E."/>
            <person name="De Bivort B.L."/>
            <person name="Kasson M.T."/>
            <person name="De Fine Licht H.H."/>
            <person name="Stajich J.E."/>
        </authorList>
    </citation>
    <scope>NUCLEOTIDE SEQUENCE</scope>
    <source>
        <strain evidence="1">Berkeley</strain>
    </source>
</reference>
<gene>
    <name evidence="1" type="ORF">DSO57_1013131</name>
</gene>
<dbReference type="EMBL" id="QTSX02004308">
    <property type="protein sequence ID" value="KAJ9066086.1"/>
    <property type="molecule type" value="Genomic_DNA"/>
</dbReference>
<sequence length="150" mass="16564">MATRKTTTSPSSIGLWRAASAQEAVAFYNKVHMPCVPVPEKDPSSTKPIKAAQKLILNIKRIILLRLMQESCNYKTVASLVGVDPKYISKVFNKYIDTSQVLAVEKSLHVSTISFENQIFIYKLVGGMRDTTGAYPTCMFSPCSPRSTNG</sequence>
<name>A0ACC2SUZ1_9FUNG</name>